<name>A0A919E3H9_9ACTN</name>
<dbReference type="Gene3D" id="1.10.10.10">
    <property type="entry name" value="Winged helix-like DNA-binding domain superfamily/Winged helix DNA-binding domain"/>
    <property type="match status" value="1"/>
</dbReference>
<dbReference type="SUPFAM" id="SSF46894">
    <property type="entry name" value="C-terminal effector domain of the bipartite response regulators"/>
    <property type="match status" value="1"/>
</dbReference>
<evidence type="ECO:0000256" key="1">
    <source>
        <dbReference type="ARBA" id="ARBA00023015"/>
    </source>
</evidence>
<comment type="caution">
    <text evidence="5">The sequence shown here is derived from an EMBL/GenBank/DDBJ whole genome shotgun (WGS) entry which is preliminary data.</text>
</comment>
<dbReference type="Proteomes" id="UP000641386">
    <property type="component" value="Unassembled WGS sequence"/>
</dbReference>
<feature type="domain" description="HTH luxR-type" evidence="4">
    <location>
        <begin position="1"/>
        <end position="48"/>
    </location>
</feature>
<dbReference type="PRINTS" id="PR00038">
    <property type="entry name" value="HTHLUXR"/>
</dbReference>
<evidence type="ECO:0000256" key="2">
    <source>
        <dbReference type="ARBA" id="ARBA00023125"/>
    </source>
</evidence>
<dbReference type="Pfam" id="PF00196">
    <property type="entry name" value="GerE"/>
    <property type="match status" value="1"/>
</dbReference>
<keyword evidence="3" id="KW-0804">Transcription</keyword>
<dbReference type="PANTHER" id="PTHR44688:SF16">
    <property type="entry name" value="DNA-BINDING TRANSCRIPTIONAL ACTIVATOR DEVR_DOSR"/>
    <property type="match status" value="1"/>
</dbReference>
<dbReference type="InterPro" id="IPR016032">
    <property type="entry name" value="Sig_transdc_resp-reg_C-effctor"/>
</dbReference>
<keyword evidence="1" id="KW-0805">Transcription regulation</keyword>
<protein>
    <recommendedName>
        <fullName evidence="4">HTH luxR-type domain-containing protein</fullName>
    </recommendedName>
</protein>
<dbReference type="AlphaFoldDB" id="A0A919E3H9"/>
<dbReference type="PANTHER" id="PTHR44688">
    <property type="entry name" value="DNA-BINDING TRANSCRIPTIONAL ACTIVATOR DEVR_DOSR"/>
    <property type="match status" value="1"/>
</dbReference>
<organism evidence="5 6">
    <name type="scientific">Streptomyces spiralis</name>
    <dbReference type="NCBI Taxonomy" id="66376"/>
    <lineage>
        <taxon>Bacteria</taxon>
        <taxon>Bacillati</taxon>
        <taxon>Actinomycetota</taxon>
        <taxon>Actinomycetes</taxon>
        <taxon>Kitasatosporales</taxon>
        <taxon>Streptomycetaceae</taxon>
        <taxon>Streptomyces</taxon>
    </lineage>
</organism>
<sequence length="56" mass="6343">MAGGATDREIATRLNITENTVHTHLERLRRKSGSRRRADLTRLALEYGIFVSDSTE</sequence>
<evidence type="ECO:0000313" key="5">
    <source>
        <dbReference type="EMBL" id="GHF09818.1"/>
    </source>
</evidence>
<keyword evidence="6" id="KW-1185">Reference proteome</keyword>
<dbReference type="GO" id="GO:0003677">
    <property type="term" value="F:DNA binding"/>
    <property type="evidence" value="ECO:0007669"/>
    <property type="project" value="UniProtKB-KW"/>
</dbReference>
<dbReference type="InterPro" id="IPR000792">
    <property type="entry name" value="Tscrpt_reg_LuxR_C"/>
</dbReference>
<dbReference type="EMBL" id="BNBC01000057">
    <property type="protein sequence ID" value="GHF09818.1"/>
    <property type="molecule type" value="Genomic_DNA"/>
</dbReference>
<dbReference type="SMART" id="SM00421">
    <property type="entry name" value="HTH_LUXR"/>
    <property type="match status" value="1"/>
</dbReference>
<dbReference type="GO" id="GO:0006355">
    <property type="term" value="P:regulation of DNA-templated transcription"/>
    <property type="evidence" value="ECO:0007669"/>
    <property type="project" value="InterPro"/>
</dbReference>
<proteinExistence type="predicted"/>
<gene>
    <name evidence="5" type="ORF">GCM10014715_76940</name>
</gene>
<dbReference type="InterPro" id="IPR036388">
    <property type="entry name" value="WH-like_DNA-bd_sf"/>
</dbReference>
<dbReference type="PROSITE" id="PS50043">
    <property type="entry name" value="HTH_LUXR_2"/>
    <property type="match status" value="1"/>
</dbReference>
<keyword evidence="2" id="KW-0238">DNA-binding</keyword>
<evidence type="ECO:0000256" key="3">
    <source>
        <dbReference type="ARBA" id="ARBA00023163"/>
    </source>
</evidence>
<evidence type="ECO:0000259" key="4">
    <source>
        <dbReference type="PROSITE" id="PS50043"/>
    </source>
</evidence>
<accession>A0A919E3H9</accession>
<reference evidence="5" key="2">
    <citation type="submission" date="2020-09" db="EMBL/GenBank/DDBJ databases">
        <authorList>
            <person name="Sun Q."/>
            <person name="Ohkuma M."/>
        </authorList>
    </citation>
    <scope>NUCLEOTIDE SEQUENCE</scope>
    <source>
        <strain evidence="5">JCM 3302</strain>
    </source>
</reference>
<evidence type="ECO:0000313" key="6">
    <source>
        <dbReference type="Proteomes" id="UP000641386"/>
    </source>
</evidence>
<reference evidence="5" key="1">
    <citation type="journal article" date="2014" name="Int. J. Syst. Evol. Microbiol.">
        <title>Complete genome sequence of Corynebacterium casei LMG S-19264T (=DSM 44701T), isolated from a smear-ripened cheese.</title>
        <authorList>
            <consortium name="US DOE Joint Genome Institute (JGI-PGF)"/>
            <person name="Walter F."/>
            <person name="Albersmeier A."/>
            <person name="Kalinowski J."/>
            <person name="Ruckert C."/>
        </authorList>
    </citation>
    <scope>NUCLEOTIDE SEQUENCE</scope>
    <source>
        <strain evidence="5">JCM 3302</strain>
    </source>
</reference>